<name>B4H814_DROPE</name>
<protein>
    <submittedName>
        <fullName evidence="2">GL20997</fullName>
    </submittedName>
</protein>
<feature type="compositionally biased region" description="Basic and acidic residues" evidence="1">
    <location>
        <begin position="1"/>
        <end position="10"/>
    </location>
</feature>
<keyword evidence="3" id="KW-1185">Reference proteome</keyword>
<reference evidence="2 3" key="1">
    <citation type="journal article" date="2007" name="Nature">
        <title>Evolution of genes and genomes on the Drosophila phylogeny.</title>
        <authorList>
            <consortium name="Drosophila 12 Genomes Consortium"/>
            <person name="Clark A.G."/>
            <person name="Eisen M.B."/>
            <person name="Smith D.R."/>
            <person name="Bergman C.M."/>
            <person name="Oliver B."/>
            <person name="Markow T.A."/>
            <person name="Kaufman T.C."/>
            <person name="Kellis M."/>
            <person name="Gelbart W."/>
            <person name="Iyer V.N."/>
            <person name="Pollard D.A."/>
            <person name="Sackton T.B."/>
            <person name="Larracuente A.M."/>
            <person name="Singh N.D."/>
            <person name="Abad J.P."/>
            <person name="Abt D.N."/>
            <person name="Adryan B."/>
            <person name="Aguade M."/>
            <person name="Akashi H."/>
            <person name="Anderson W.W."/>
            <person name="Aquadro C.F."/>
            <person name="Ardell D.H."/>
            <person name="Arguello R."/>
            <person name="Artieri C.G."/>
            <person name="Barbash D.A."/>
            <person name="Barker D."/>
            <person name="Barsanti P."/>
            <person name="Batterham P."/>
            <person name="Batzoglou S."/>
            <person name="Begun D."/>
            <person name="Bhutkar A."/>
            <person name="Blanco E."/>
            <person name="Bosak S.A."/>
            <person name="Bradley R.K."/>
            <person name="Brand A.D."/>
            <person name="Brent M.R."/>
            <person name="Brooks A.N."/>
            <person name="Brown R.H."/>
            <person name="Butlin R.K."/>
            <person name="Caggese C."/>
            <person name="Calvi B.R."/>
            <person name="Bernardo de Carvalho A."/>
            <person name="Caspi A."/>
            <person name="Castrezana S."/>
            <person name="Celniker S.E."/>
            <person name="Chang J.L."/>
            <person name="Chapple C."/>
            <person name="Chatterji S."/>
            <person name="Chinwalla A."/>
            <person name="Civetta A."/>
            <person name="Clifton S.W."/>
            <person name="Comeron J.M."/>
            <person name="Costello J.C."/>
            <person name="Coyne J.A."/>
            <person name="Daub J."/>
            <person name="David R.G."/>
            <person name="Delcher A.L."/>
            <person name="Delehaunty K."/>
            <person name="Do C.B."/>
            <person name="Ebling H."/>
            <person name="Edwards K."/>
            <person name="Eickbush T."/>
            <person name="Evans J.D."/>
            <person name="Filipski A."/>
            <person name="Findeiss S."/>
            <person name="Freyhult E."/>
            <person name="Fulton L."/>
            <person name="Fulton R."/>
            <person name="Garcia A.C."/>
            <person name="Gardiner A."/>
            <person name="Garfield D.A."/>
            <person name="Garvin B.E."/>
            <person name="Gibson G."/>
            <person name="Gilbert D."/>
            <person name="Gnerre S."/>
            <person name="Godfrey J."/>
            <person name="Good R."/>
            <person name="Gotea V."/>
            <person name="Gravely B."/>
            <person name="Greenberg A.J."/>
            <person name="Griffiths-Jones S."/>
            <person name="Gross S."/>
            <person name="Guigo R."/>
            <person name="Gustafson E.A."/>
            <person name="Haerty W."/>
            <person name="Hahn M.W."/>
            <person name="Halligan D.L."/>
            <person name="Halpern A.L."/>
            <person name="Halter G.M."/>
            <person name="Han M.V."/>
            <person name="Heger A."/>
            <person name="Hillier L."/>
            <person name="Hinrichs A.S."/>
            <person name="Holmes I."/>
            <person name="Hoskins R.A."/>
            <person name="Hubisz M.J."/>
            <person name="Hultmark D."/>
            <person name="Huntley M.A."/>
            <person name="Jaffe D.B."/>
            <person name="Jagadeeshan S."/>
            <person name="Jeck W.R."/>
            <person name="Johnson J."/>
            <person name="Jones C.D."/>
            <person name="Jordan W.C."/>
            <person name="Karpen G.H."/>
            <person name="Kataoka E."/>
            <person name="Keightley P.D."/>
            <person name="Kheradpour P."/>
            <person name="Kirkness E.F."/>
            <person name="Koerich L.B."/>
            <person name="Kristiansen K."/>
            <person name="Kudrna D."/>
            <person name="Kulathinal R.J."/>
            <person name="Kumar S."/>
            <person name="Kwok R."/>
            <person name="Lander E."/>
            <person name="Langley C.H."/>
            <person name="Lapoint R."/>
            <person name="Lazzaro B.P."/>
            <person name="Lee S.J."/>
            <person name="Levesque L."/>
            <person name="Li R."/>
            <person name="Lin C.F."/>
            <person name="Lin M.F."/>
            <person name="Lindblad-Toh K."/>
            <person name="Llopart A."/>
            <person name="Long M."/>
            <person name="Low L."/>
            <person name="Lozovsky E."/>
            <person name="Lu J."/>
            <person name="Luo M."/>
            <person name="Machado C.A."/>
            <person name="Makalowski W."/>
            <person name="Marzo M."/>
            <person name="Matsuda M."/>
            <person name="Matzkin L."/>
            <person name="McAllister B."/>
            <person name="McBride C.S."/>
            <person name="McKernan B."/>
            <person name="McKernan K."/>
            <person name="Mendez-Lago M."/>
            <person name="Minx P."/>
            <person name="Mollenhauer M.U."/>
            <person name="Montooth K."/>
            <person name="Mount S.M."/>
            <person name="Mu X."/>
            <person name="Myers E."/>
            <person name="Negre B."/>
            <person name="Newfeld S."/>
            <person name="Nielsen R."/>
            <person name="Noor M.A."/>
            <person name="O'Grady P."/>
            <person name="Pachter L."/>
            <person name="Papaceit M."/>
            <person name="Parisi M.J."/>
            <person name="Parisi M."/>
            <person name="Parts L."/>
            <person name="Pedersen J.S."/>
            <person name="Pesole G."/>
            <person name="Phillippy A.M."/>
            <person name="Ponting C.P."/>
            <person name="Pop M."/>
            <person name="Porcelli D."/>
            <person name="Powell J.R."/>
            <person name="Prohaska S."/>
            <person name="Pruitt K."/>
            <person name="Puig M."/>
            <person name="Quesneville H."/>
            <person name="Ram K.R."/>
            <person name="Rand D."/>
            <person name="Rasmussen M.D."/>
            <person name="Reed L.K."/>
            <person name="Reenan R."/>
            <person name="Reily A."/>
            <person name="Remington K.A."/>
            <person name="Rieger T.T."/>
            <person name="Ritchie M.G."/>
            <person name="Robin C."/>
            <person name="Rogers Y.H."/>
            <person name="Rohde C."/>
            <person name="Rozas J."/>
            <person name="Rubenfield M.J."/>
            <person name="Ruiz A."/>
            <person name="Russo S."/>
            <person name="Salzberg S.L."/>
            <person name="Sanchez-Gracia A."/>
            <person name="Saranga D.J."/>
            <person name="Sato H."/>
            <person name="Schaeffer S.W."/>
            <person name="Schatz M.C."/>
            <person name="Schlenke T."/>
            <person name="Schwartz R."/>
            <person name="Segarra C."/>
            <person name="Singh R.S."/>
            <person name="Sirot L."/>
            <person name="Sirota M."/>
            <person name="Sisneros N.B."/>
            <person name="Smith C.D."/>
            <person name="Smith T.F."/>
            <person name="Spieth J."/>
            <person name="Stage D.E."/>
            <person name="Stark A."/>
            <person name="Stephan W."/>
            <person name="Strausberg R.L."/>
            <person name="Strempel S."/>
            <person name="Sturgill D."/>
            <person name="Sutton G."/>
            <person name="Sutton G.G."/>
            <person name="Tao W."/>
            <person name="Teichmann S."/>
            <person name="Tobari Y.N."/>
            <person name="Tomimura Y."/>
            <person name="Tsolas J.M."/>
            <person name="Valente V.L."/>
            <person name="Venter E."/>
            <person name="Venter J.C."/>
            <person name="Vicario S."/>
            <person name="Vieira F.G."/>
            <person name="Vilella A.J."/>
            <person name="Villasante A."/>
            <person name="Walenz B."/>
            <person name="Wang J."/>
            <person name="Wasserman M."/>
            <person name="Watts T."/>
            <person name="Wilson D."/>
            <person name="Wilson R.K."/>
            <person name="Wing R.A."/>
            <person name="Wolfner M.F."/>
            <person name="Wong A."/>
            <person name="Wong G.K."/>
            <person name="Wu C.I."/>
            <person name="Wu G."/>
            <person name="Yamamoto D."/>
            <person name="Yang H.P."/>
            <person name="Yang S.P."/>
            <person name="Yorke J.A."/>
            <person name="Yoshida K."/>
            <person name="Zdobnov E."/>
            <person name="Zhang P."/>
            <person name="Zhang Y."/>
            <person name="Zimin A.V."/>
            <person name="Baldwin J."/>
            <person name="Abdouelleil A."/>
            <person name="Abdulkadir J."/>
            <person name="Abebe A."/>
            <person name="Abera B."/>
            <person name="Abreu J."/>
            <person name="Acer S.C."/>
            <person name="Aftuck L."/>
            <person name="Alexander A."/>
            <person name="An P."/>
            <person name="Anderson E."/>
            <person name="Anderson S."/>
            <person name="Arachi H."/>
            <person name="Azer M."/>
            <person name="Bachantsang P."/>
            <person name="Barry A."/>
            <person name="Bayul T."/>
            <person name="Berlin A."/>
            <person name="Bessette D."/>
            <person name="Bloom T."/>
            <person name="Blye J."/>
            <person name="Boguslavskiy L."/>
            <person name="Bonnet C."/>
            <person name="Boukhgalter B."/>
            <person name="Bourzgui I."/>
            <person name="Brown A."/>
            <person name="Cahill P."/>
            <person name="Channer S."/>
            <person name="Cheshatsang Y."/>
            <person name="Chuda L."/>
            <person name="Citroen M."/>
            <person name="Collymore A."/>
            <person name="Cooke P."/>
            <person name="Costello M."/>
            <person name="D'Aco K."/>
            <person name="Daza R."/>
            <person name="De Haan G."/>
            <person name="DeGray S."/>
            <person name="DeMaso C."/>
            <person name="Dhargay N."/>
            <person name="Dooley K."/>
            <person name="Dooley E."/>
            <person name="Doricent M."/>
            <person name="Dorje P."/>
            <person name="Dorjee K."/>
            <person name="Dupes A."/>
            <person name="Elong R."/>
            <person name="Falk J."/>
            <person name="Farina A."/>
            <person name="Faro S."/>
            <person name="Ferguson D."/>
            <person name="Fisher S."/>
            <person name="Foley C.D."/>
            <person name="Franke A."/>
            <person name="Friedrich D."/>
            <person name="Gadbois L."/>
            <person name="Gearin G."/>
            <person name="Gearin C.R."/>
            <person name="Giannoukos G."/>
            <person name="Goode T."/>
            <person name="Graham J."/>
            <person name="Grandbois E."/>
            <person name="Grewal S."/>
            <person name="Gyaltsen K."/>
            <person name="Hafez N."/>
            <person name="Hagos B."/>
            <person name="Hall J."/>
            <person name="Henson C."/>
            <person name="Hollinger A."/>
            <person name="Honan T."/>
            <person name="Huard M.D."/>
            <person name="Hughes L."/>
            <person name="Hurhula B."/>
            <person name="Husby M.E."/>
            <person name="Kamat A."/>
            <person name="Kanga B."/>
            <person name="Kashin S."/>
            <person name="Khazanovich D."/>
            <person name="Kisner P."/>
            <person name="Lance K."/>
            <person name="Lara M."/>
            <person name="Lee W."/>
            <person name="Lennon N."/>
            <person name="Letendre F."/>
            <person name="LeVine R."/>
            <person name="Lipovsky A."/>
            <person name="Liu X."/>
            <person name="Liu J."/>
            <person name="Liu S."/>
            <person name="Lokyitsang T."/>
            <person name="Lokyitsang Y."/>
            <person name="Lubonja R."/>
            <person name="Lui A."/>
            <person name="MacDonald P."/>
            <person name="Magnisalis V."/>
            <person name="Maru K."/>
            <person name="Matthews C."/>
            <person name="McCusker W."/>
            <person name="McDonough S."/>
            <person name="Mehta T."/>
            <person name="Meldrim J."/>
            <person name="Meneus L."/>
            <person name="Mihai O."/>
            <person name="Mihalev A."/>
            <person name="Mihova T."/>
            <person name="Mittelman R."/>
            <person name="Mlenga V."/>
            <person name="Montmayeur A."/>
            <person name="Mulrain L."/>
            <person name="Navidi A."/>
            <person name="Naylor J."/>
            <person name="Negash T."/>
            <person name="Nguyen T."/>
            <person name="Nguyen N."/>
            <person name="Nicol R."/>
            <person name="Norbu C."/>
            <person name="Norbu N."/>
            <person name="Novod N."/>
            <person name="O'Neill B."/>
            <person name="Osman S."/>
            <person name="Markiewicz E."/>
            <person name="Oyono O.L."/>
            <person name="Patti C."/>
            <person name="Phunkhang P."/>
            <person name="Pierre F."/>
            <person name="Priest M."/>
            <person name="Raghuraman S."/>
            <person name="Rege F."/>
            <person name="Reyes R."/>
            <person name="Rise C."/>
            <person name="Rogov P."/>
            <person name="Ross K."/>
            <person name="Ryan E."/>
            <person name="Settipalli S."/>
            <person name="Shea T."/>
            <person name="Sherpa N."/>
            <person name="Shi L."/>
            <person name="Shih D."/>
            <person name="Sparrow T."/>
            <person name="Spaulding J."/>
            <person name="Stalker J."/>
            <person name="Stange-Thomann N."/>
            <person name="Stavropoulos S."/>
            <person name="Stone C."/>
            <person name="Strader C."/>
            <person name="Tesfaye S."/>
            <person name="Thomson T."/>
            <person name="Thoulutsang Y."/>
            <person name="Thoulutsang D."/>
            <person name="Topham K."/>
            <person name="Topping I."/>
            <person name="Tsamla T."/>
            <person name="Vassiliev H."/>
            <person name="Vo A."/>
            <person name="Wangchuk T."/>
            <person name="Wangdi T."/>
            <person name="Weiand M."/>
            <person name="Wilkinson J."/>
            <person name="Wilson A."/>
            <person name="Yadav S."/>
            <person name="Young G."/>
            <person name="Yu Q."/>
            <person name="Zembek L."/>
            <person name="Zhong D."/>
            <person name="Zimmer A."/>
            <person name="Zwirko Z."/>
            <person name="Jaffe D.B."/>
            <person name="Alvarez P."/>
            <person name="Brockman W."/>
            <person name="Butler J."/>
            <person name="Chin C."/>
            <person name="Gnerre S."/>
            <person name="Grabherr M."/>
            <person name="Kleber M."/>
            <person name="Mauceli E."/>
            <person name="MacCallum I."/>
        </authorList>
    </citation>
    <scope>NUCLEOTIDE SEQUENCE [LARGE SCALE GENOMIC DNA]</scope>
    <source>
        <strain evidence="3">MSH-3 / Tucson 14011-0111.49</strain>
    </source>
</reference>
<dbReference type="PhylomeDB" id="B4H814"/>
<dbReference type="AlphaFoldDB" id="B4H814"/>
<gene>
    <name evidence="2" type="primary">Dper\GL20997</name>
    <name evidence="2" type="ORF">Dper_GL20997</name>
</gene>
<feature type="region of interest" description="Disordered" evidence="1">
    <location>
        <begin position="1"/>
        <end position="51"/>
    </location>
</feature>
<sequence length="278" mass="30225">MSEIKTDPATREGPSTSGTQQQKQQQVSAPGTAKPPEHAAGTKRWPLEQIPKENKEPPLDIEHATPEAVPLHMLQLLDQCKGEVPKISSAELMMHLIYLVALESGFVENETYNQTRHKLKPVPSFSSFHAGNVRILSLETIHYVVGFNDTMFTIKLRTLQDKHATEEAALVVAMQSTLRAVHLGDELMVSLSPPVSSKLPGYSIALSTRTLCPQHSGERKTDLQSLSQTGQSLLPGKAAHLLSDAHPATHAGQSPAAALTHGHARRALREDISASQSQ</sequence>
<accession>B4H814</accession>
<dbReference type="KEGG" id="dpe:6601943"/>
<dbReference type="GO" id="GO:0019005">
    <property type="term" value="C:SCF ubiquitin ligase complex"/>
    <property type="evidence" value="ECO:0007669"/>
    <property type="project" value="EnsemblMetazoa"/>
</dbReference>
<dbReference type="HOGENOM" id="CLU_1002096_0_0_1"/>
<dbReference type="GO" id="GO:0050821">
    <property type="term" value="P:protein stabilization"/>
    <property type="evidence" value="ECO:0007669"/>
    <property type="project" value="EnsemblMetazoa"/>
</dbReference>
<dbReference type="OrthoDB" id="101791at2759"/>
<evidence type="ECO:0000313" key="3">
    <source>
        <dbReference type="Proteomes" id="UP000008744"/>
    </source>
</evidence>
<dbReference type="Gene3D" id="3.40.1000.30">
    <property type="match status" value="1"/>
</dbReference>
<proteinExistence type="predicted"/>
<evidence type="ECO:0000313" key="2">
    <source>
        <dbReference type="EMBL" id="EDW34808.1"/>
    </source>
</evidence>
<dbReference type="GO" id="GO:0016567">
    <property type="term" value="P:protein ubiquitination"/>
    <property type="evidence" value="ECO:0007669"/>
    <property type="project" value="EnsemblMetazoa"/>
</dbReference>
<dbReference type="Proteomes" id="UP000008744">
    <property type="component" value="Unassembled WGS sequence"/>
</dbReference>
<dbReference type="GO" id="GO:0008656">
    <property type="term" value="F:cysteine-type endopeptidase activator activity involved in apoptotic process"/>
    <property type="evidence" value="ECO:0007669"/>
    <property type="project" value="EnsemblMetazoa"/>
</dbReference>
<dbReference type="GO" id="GO:0007291">
    <property type="term" value="P:sperm individualization"/>
    <property type="evidence" value="ECO:0007669"/>
    <property type="project" value="EnsemblMetazoa"/>
</dbReference>
<feature type="region of interest" description="Disordered" evidence="1">
    <location>
        <begin position="247"/>
        <end position="278"/>
    </location>
</feature>
<dbReference type="STRING" id="7234.B4H814"/>
<evidence type="ECO:0000256" key="1">
    <source>
        <dbReference type="SAM" id="MobiDB-lite"/>
    </source>
</evidence>
<organism evidence="3">
    <name type="scientific">Drosophila persimilis</name>
    <name type="common">Fruit fly</name>
    <dbReference type="NCBI Taxonomy" id="7234"/>
    <lineage>
        <taxon>Eukaryota</taxon>
        <taxon>Metazoa</taxon>
        <taxon>Ecdysozoa</taxon>
        <taxon>Arthropoda</taxon>
        <taxon>Hexapoda</taxon>
        <taxon>Insecta</taxon>
        <taxon>Pterygota</taxon>
        <taxon>Neoptera</taxon>
        <taxon>Endopterygota</taxon>
        <taxon>Diptera</taxon>
        <taxon>Brachycera</taxon>
        <taxon>Muscomorpha</taxon>
        <taxon>Ephydroidea</taxon>
        <taxon>Drosophilidae</taxon>
        <taxon>Drosophila</taxon>
        <taxon>Sophophora</taxon>
    </lineage>
</organism>
<dbReference type="EMBL" id="CH479220">
    <property type="protein sequence ID" value="EDW34808.1"/>
    <property type="molecule type" value="Genomic_DNA"/>
</dbReference>
<dbReference type="GO" id="GO:1901526">
    <property type="term" value="P:positive regulation of mitophagy"/>
    <property type="evidence" value="ECO:0007669"/>
    <property type="project" value="EnsemblMetazoa"/>
</dbReference>